<sequence>MNKELTVQEIRSRIINLPGRPPVMPDRDLAEIYETKTKRVNEATKRNPDRFPDDFRFQLTKKEVEN</sequence>
<dbReference type="OrthoDB" id="9816206at2"/>
<reference evidence="3" key="2">
    <citation type="submission" date="2019-01" db="EMBL/GenBank/DDBJ databases">
        <title>Genome sequence of Desulfonema ishimotonii strain Tokyo 01.</title>
        <authorList>
            <person name="Fukui M."/>
        </authorList>
    </citation>
    <scope>NUCLEOTIDE SEQUENCE [LARGE SCALE GENOMIC DNA]</scope>
    <source>
        <strain evidence="3">Tokyo 01</strain>
    </source>
</reference>
<reference evidence="3" key="1">
    <citation type="submission" date="2017-11" db="EMBL/GenBank/DDBJ databases">
        <authorList>
            <person name="Watanabe M."/>
            <person name="Kojima H."/>
        </authorList>
    </citation>
    <scope>NUCLEOTIDE SEQUENCE [LARGE SCALE GENOMIC DNA]</scope>
    <source>
        <strain evidence="3">Tokyo 01</strain>
    </source>
</reference>
<feature type="domain" description="KilA-N DNA-binding" evidence="1">
    <location>
        <begin position="22"/>
        <end position="65"/>
    </location>
</feature>
<protein>
    <submittedName>
        <fullName evidence="2">DNA-binding protein</fullName>
    </submittedName>
</protein>
<dbReference type="Pfam" id="PF10543">
    <property type="entry name" value="ORF6N"/>
    <property type="match status" value="1"/>
</dbReference>
<keyword evidence="2" id="KW-0238">DNA-binding</keyword>
<dbReference type="RefSeq" id="WP_124330207.1">
    <property type="nucleotide sequence ID" value="NZ_BEXT01000001.1"/>
</dbReference>
<evidence type="ECO:0000259" key="1">
    <source>
        <dbReference type="Pfam" id="PF10543"/>
    </source>
</evidence>
<dbReference type="GO" id="GO:0003677">
    <property type="term" value="F:DNA binding"/>
    <property type="evidence" value="ECO:0007669"/>
    <property type="project" value="UniProtKB-KW"/>
</dbReference>
<keyword evidence="3" id="KW-1185">Reference proteome</keyword>
<comment type="caution">
    <text evidence="2">The sequence shown here is derived from an EMBL/GenBank/DDBJ whole genome shotgun (WGS) entry which is preliminary data.</text>
</comment>
<name>A0A401G1L2_9BACT</name>
<evidence type="ECO:0000313" key="2">
    <source>
        <dbReference type="EMBL" id="GBC63087.1"/>
    </source>
</evidence>
<accession>A0A401G1L2</accession>
<organism evidence="2 3">
    <name type="scientific">Desulfonema ishimotonii</name>
    <dbReference type="NCBI Taxonomy" id="45657"/>
    <lineage>
        <taxon>Bacteria</taxon>
        <taxon>Pseudomonadati</taxon>
        <taxon>Thermodesulfobacteriota</taxon>
        <taxon>Desulfobacteria</taxon>
        <taxon>Desulfobacterales</taxon>
        <taxon>Desulfococcaceae</taxon>
        <taxon>Desulfonema</taxon>
    </lineage>
</organism>
<evidence type="ECO:0000313" key="3">
    <source>
        <dbReference type="Proteomes" id="UP000288096"/>
    </source>
</evidence>
<gene>
    <name evidence="2" type="ORF">DENIS_4076</name>
</gene>
<dbReference type="EMBL" id="BEXT01000001">
    <property type="protein sequence ID" value="GBC63087.1"/>
    <property type="molecule type" value="Genomic_DNA"/>
</dbReference>
<dbReference type="AlphaFoldDB" id="A0A401G1L2"/>
<proteinExistence type="predicted"/>
<dbReference type="Proteomes" id="UP000288096">
    <property type="component" value="Unassembled WGS sequence"/>
</dbReference>
<dbReference type="InterPro" id="IPR018873">
    <property type="entry name" value="KilA-N_DNA-bd_domain"/>
</dbReference>